<dbReference type="InterPro" id="IPR001650">
    <property type="entry name" value="Helicase_C-like"/>
</dbReference>
<dbReference type="PROSITE" id="PS51194">
    <property type="entry name" value="HELICASE_CTER"/>
    <property type="match status" value="1"/>
</dbReference>
<evidence type="ECO:0000256" key="4">
    <source>
        <dbReference type="SAM" id="MobiDB-lite"/>
    </source>
</evidence>
<dbReference type="InterPro" id="IPR049730">
    <property type="entry name" value="SNF2/RAD54-like_C"/>
</dbReference>
<evidence type="ECO:0000256" key="2">
    <source>
        <dbReference type="ARBA" id="ARBA00022801"/>
    </source>
</evidence>
<keyword evidence="3" id="KW-0067">ATP-binding</keyword>
<evidence type="ECO:0000256" key="3">
    <source>
        <dbReference type="ARBA" id="ARBA00022840"/>
    </source>
</evidence>
<dbReference type="PROSITE" id="PS51192">
    <property type="entry name" value="HELICASE_ATP_BIND_1"/>
    <property type="match status" value="1"/>
</dbReference>
<dbReference type="GO" id="GO:0016787">
    <property type="term" value="F:hydrolase activity"/>
    <property type="evidence" value="ECO:0007669"/>
    <property type="project" value="UniProtKB-KW"/>
</dbReference>
<feature type="region of interest" description="Disordered" evidence="4">
    <location>
        <begin position="71"/>
        <end position="116"/>
    </location>
</feature>
<dbReference type="Gene3D" id="3.40.50.10810">
    <property type="entry name" value="Tandem AAA-ATPase domain"/>
    <property type="match status" value="1"/>
</dbReference>
<dbReference type="OrthoDB" id="3799516at2759"/>
<evidence type="ECO:0000259" key="6">
    <source>
        <dbReference type="PROSITE" id="PS51194"/>
    </source>
</evidence>
<dbReference type="SMART" id="SM00490">
    <property type="entry name" value="HELICc"/>
    <property type="match status" value="1"/>
</dbReference>
<dbReference type="EMBL" id="MU006229">
    <property type="protein sequence ID" value="KAF2824963.1"/>
    <property type="molecule type" value="Genomic_DNA"/>
</dbReference>
<evidence type="ECO:0000313" key="8">
    <source>
        <dbReference type="Proteomes" id="UP000799424"/>
    </source>
</evidence>
<dbReference type="SUPFAM" id="SSF52540">
    <property type="entry name" value="P-loop containing nucleoside triphosphate hydrolases"/>
    <property type="match status" value="2"/>
</dbReference>
<name>A0A6A6ZVT2_9PLEO</name>
<dbReference type="GO" id="GO:0008094">
    <property type="term" value="F:ATP-dependent activity, acting on DNA"/>
    <property type="evidence" value="ECO:0007669"/>
    <property type="project" value="TreeGrafter"/>
</dbReference>
<dbReference type="Proteomes" id="UP000799424">
    <property type="component" value="Unassembled WGS sequence"/>
</dbReference>
<keyword evidence="2" id="KW-0378">Hydrolase</keyword>
<feature type="domain" description="Helicase ATP-binding" evidence="5">
    <location>
        <begin position="192"/>
        <end position="379"/>
    </location>
</feature>
<dbReference type="SMART" id="SM00487">
    <property type="entry name" value="DEXDc"/>
    <property type="match status" value="1"/>
</dbReference>
<evidence type="ECO:0008006" key="9">
    <source>
        <dbReference type="Google" id="ProtNLM"/>
    </source>
</evidence>
<sequence length="730" mass="82573">MVDWAYSAAMDPTDMAPIGDPRPLDVFGLADTLKFQKRAFQSTGYILAAEKTKEKLGHLVLSKGLTIFDREDSESESDDDAEVADEDWTGESDDEDEEEPEDGTEEEVWSAEPSELEEELEGLADWERATMGEAYVLWDQGRKTPGHDTYHQWALTENPAIFEAAGIKLFPHQRNEAGRMLAICRGIKSAKTGTLESLNGAIIAYHMGTGKTFIIITVIKYIVEEDPHILILIVVPLGLISMWKAELQKFLGTEVVLAYRPQDHGPMDPEAVAKYNVVLTNFETVRSEWSAFTTVHVARQDLVGGFHSTVLPPRKSYPLMVLLFAILFIDEAARISRGTSKTSRALCSVEARKRFAVTGTPIENDFSELQTLTKFLKIKPWDDKDLFDRFFTAKGRGKIRAKKLSARRNDILHTTMRAYVFSLGITDTFDGEPVVQFKPAKVEWINHDLTDEEMQAIDILNIEAYWDKDKKKAGFTVGRNRIFPRLLAGRMKCFHKACGIQVYGDQGNSDELDDGDMEDGPPPSLQVIRKRFIDSDKNPTSSRLEELLTRLEPLVDQDVGKVLVFDQFLQTLDLVANALDHRGIPYLRYDGWQTTAERDKAEKAFQDRRNPVKVMLITITTGGVSLNLTAARWVFILTMGWNPFADLQAEARPNRPGQEEEVTVYYFYSHHTIERRIKKLREKKVAKATGLLAHHGVSDSSKREMESWDYSIFDSKFVAIGLEARMGLKS</sequence>
<dbReference type="GO" id="GO:0006281">
    <property type="term" value="P:DNA repair"/>
    <property type="evidence" value="ECO:0007669"/>
    <property type="project" value="TreeGrafter"/>
</dbReference>
<accession>A0A6A6ZVT2</accession>
<proteinExistence type="predicted"/>
<dbReference type="Pfam" id="PF00176">
    <property type="entry name" value="SNF2-rel_dom"/>
    <property type="match status" value="1"/>
</dbReference>
<reference evidence="7" key="1">
    <citation type="journal article" date="2020" name="Stud. Mycol.">
        <title>101 Dothideomycetes genomes: a test case for predicting lifestyles and emergence of pathogens.</title>
        <authorList>
            <person name="Haridas S."/>
            <person name="Albert R."/>
            <person name="Binder M."/>
            <person name="Bloem J."/>
            <person name="Labutti K."/>
            <person name="Salamov A."/>
            <person name="Andreopoulos B."/>
            <person name="Baker S."/>
            <person name="Barry K."/>
            <person name="Bills G."/>
            <person name="Bluhm B."/>
            <person name="Cannon C."/>
            <person name="Castanera R."/>
            <person name="Culley D."/>
            <person name="Daum C."/>
            <person name="Ezra D."/>
            <person name="Gonzalez J."/>
            <person name="Henrissat B."/>
            <person name="Kuo A."/>
            <person name="Liang C."/>
            <person name="Lipzen A."/>
            <person name="Lutzoni F."/>
            <person name="Magnuson J."/>
            <person name="Mondo S."/>
            <person name="Nolan M."/>
            <person name="Ohm R."/>
            <person name="Pangilinan J."/>
            <person name="Park H.-J."/>
            <person name="Ramirez L."/>
            <person name="Alfaro M."/>
            <person name="Sun H."/>
            <person name="Tritt A."/>
            <person name="Yoshinaga Y."/>
            <person name="Zwiers L.-H."/>
            <person name="Turgeon B."/>
            <person name="Goodwin S."/>
            <person name="Spatafora J."/>
            <person name="Crous P."/>
            <person name="Grigoriev I."/>
        </authorList>
    </citation>
    <scope>NUCLEOTIDE SEQUENCE</scope>
    <source>
        <strain evidence="7">CBS 113818</strain>
    </source>
</reference>
<protein>
    <recommendedName>
        <fullName evidence="9">P-loop containing nucleoside triphosphate hydrolase protein</fullName>
    </recommendedName>
</protein>
<dbReference type="InterPro" id="IPR027417">
    <property type="entry name" value="P-loop_NTPase"/>
</dbReference>
<dbReference type="InterPro" id="IPR000330">
    <property type="entry name" value="SNF2_N"/>
</dbReference>
<gene>
    <name evidence="7" type="ORF">CC86DRAFT_420315</name>
</gene>
<dbReference type="GO" id="GO:0005634">
    <property type="term" value="C:nucleus"/>
    <property type="evidence" value="ECO:0007669"/>
    <property type="project" value="TreeGrafter"/>
</dbReference>
<evidence type="ECO:0000259" key="5">
    <source>
        <dbReference type="PROSITE" id="PS51192"/>
    </source>
</evidence>
<organism evidence="7 8">
    <name type="scientific">Ophiobolus disseminans</name>
    <dbReference type="NCBI Taxonomy" id="1469910"/>
    <lineage>
        <taxon>Eukaryota</taxon>
        <taxon>Fungi</taxon>
        <taxon>Dikarya</taxon>
        <taxon>Ascomycota</taxon>
        <taxon>Pezizomycotina</taxon>
        <taxon>Dothideomycetes</taxon>
        <taxon>Pleosporomycetidae</taxon>
        <taxon>Pleosporales</taxon>
        <taxon>Pleosporineae</taxon>
        <taxon>Phaeosphaeriaceae</taxon>
        <taxon>Ophiobolus</taxon>
    </lineage>
</organism>
<keyword evidence="1" id="KW-0547">Nucleotide-binding</keyword>
<dbReference type="PANTHER" id="PTHR45626">
    <property type="entry name" value="TRANSCRIPTION TERMINATION FACTOR 2-RELATED"/>
    <property type="match status" value="1"/>
</dbReference>
<dbReference type="CDD" id="cd18793">
    <property type="entry name" value="SF2_C_SNF"/>
    <property type="match status" value="1"/>
</dbReference>
<feature type="domain" description="Helicase C-terminal" evidence="6">
    <location>
        <begin position="543"/>
        <end position="705"/>
    </location>
</feature>
<dbReference type="Gene3D" id="3.40.50.300">
    <property type="entry name" value="P-loop containing nucleotide triphosphate hydrolases"/>
    <property type="match status" value="1"/>
</dbReference>
<dbReference type="GO" id="GO:0005524">
    <property type="term" value="F:ATP binding"/>
    <property type="evidence" value="ECO:0007669"/>
    <property type="project" value="UniProtKB-KW"/>
</dbReference>
<dbReference type="AlphaFoldDB" id="A0A6A6ZVT2"/>
<dbReference type="InterPro" id="IPR014001">
    <property type="entry name" value="Helicase_ATP-bd"/>
</dbReference>
<keyword evidence="8" id="KW-1185">Reference proteome</keyword>
<dbReference type="InterPro" id="IPR050628">
    <property type="entry name" value="SNF2_RAD54_helicase_TF"/>
</dbReference>
<dbReference type="InterPro" id="IPR038718">
    <property type="entry name" value="SNF2-like_sf"/>
</dbReference>
<evidence type="ECO:0000256" key="1">
    <source>
        <dbReference type="ARBA" id="ARBA00022741"/>
    </source>
</evidence>
<dbReference type="Pfam" id="PF00271">
    <property type="entry name" value="Helicase_C"/>
    <property type="match status" value="1"/>
</dbReference>
<evidence type="ECO:0000313" key="7">
    <source>
        <dbReference type="EMBL" id="KAF2824963.1"/>
    </source>
</evidence>